<dbReference type="AlphaFoldDB" id="A0AAV0YC28"/>
<dbReference type="Gene3D" id="3.90.1320.10">
    <property type="entry name" value="Outer-capsid protein sigma 3, large lobe"/>
    <property type="match status" value="1"/>
</dbReference>
<comment type="caution">
    <text evidence="2">The sequence shown here is derived from an EMBL/GenBank/DDBJ whole genome shotgun (WGS) entry which is preliminary data.</text>
</comment>
<organism evidence="2 3">
    <name type="scientific">Vicia faba</name>
    <name type="common">Broad bean</name>
    <name type="synonym">Faba vulgaris</name>
    <dbReference type="NCBI Taxonomy" id="3906"/>
    <lineage>
        <taxon>Eukaryota</taxon>
        <taxon>Viridiplantae</taxon>
        <taxon>Streptophyta</taxon>
        <taxon>Embryophyta</taxon>
        <taxon>Tracheophyta</taxon>
        <taxon>Spermatophyta</taxon>
        <taxon>Magnoliopsida</taxon>
        <taxon>eudicotyledons</taxon>
        <taxon>Gunneridae</taxon>
        <taxon>Pentapetalae</taxon>
        <taxon>rosids</taxon>
        <taxon>fabids</taxon>
        <taxon>Fabales</taxon>
        <taxon>Fabaceae</taxon>
        <taxon>Papilionoideae</taxon>
        <taxon>50 kb inversion clade</taxon>
        <taxon>NPAAA clade</taxon>
        <taxon>Hologalegina</taxon>
        <taxon>IRL clade</taxon>
        <taxon>Fabeae</taxon>
        <taxon>Vicia</taxon>
    </lineage>
</organism>
<evidence type="ECO:0000259" key="1">
    <source>
        <dbReference type="PROSITE" id="PS52045"/>
    </source>
</evidence>
<protein>
    <recommendedName>
        <fullName evidence="1">Neprosin PEP catalytic domain-containing protein</fullName>
    </recommendedName>
</protein>
<sequence length="409" mass="46614">MVFSSSICCLFLYIFIVVSFISPINSLKIQKQESFNRTFRIEQELQKLKKTIATRLRQINKPAVKTIQIPNGDIIDCVLTHKQLAFDHPLLKGQKPMHHPVNLTEQNQIGNMSDFQLWSLSGESCPEGTIPVRRVTEQDMLRAYSIDSFGRKPSNQYFPHEYAIVRVGNEEFFGAQGTFNVWRPYVERQYEFSLSQMWLASGTYGKDLNSIEAGWHVYPRFYGDDRPRFFIMWTADAYKSTGCYNLGCPGFVQTNQNFLLGAEFSNYSTYKGKQYHITLKILKDKNTGNWLLQYGGNTVGYWPAPLFTHLKYVADEVHFGGEIVNLKTTGSHTYTVMGSGHFAEEGFGKAAYIRNLHVIDSDNNLTPLENPTYEATNKNCYNIQGNTSGNPVWGDYIYFGGPGKSDKCP</sequence>
<dbReference type="PANTHER" id="PTHR31589">
    <property type="entry name" value="PROTEIN, PUTATIVE (DUF239)-RELATED-RELATED"/>
    <property type="match status" value="1"/>
</dbReference>
<dbReference type="InterPro" id="IPR025521">
    <property type="entry name" value="Neprosin_propep"/>
</dbReference>
<gene>
    <name evidence="2" type="ORF">VFH_U029800</name>
</gene>
<evidence type="ECO:0000313" key="2">
    <source>
        <dbReference type="EMBL" id="CAI8583495.1"/>
    </source>
</evidence>
<feature type="domain" description="Neprosin PEP catalytic" evidence="1">
    <location>
        <begin position="154"/>
        <end position="409"/>
    </location>
</feature>
<dbReference type="PANTHER" id="PTHR31589:SF175">
    <property type="entry name" value="CARBOXYL-TERMINAL PEPTIDASE"/>
    <property type="match status" value="1"/>
</dbReference>
<dbReference type="EMBL" id="CATIWC010000718">
    <property type="protein sequence ID" value="CAI8583495.1"/>
    <property type="molecule type" value="Genomic_DNA"/>
</dbReference>
<proteinExistence type="predicted"/>
<dbReference type="InterPro" id="IPR004314">
    <property type="entry name" value="Neprosin"/>
</dbReference>
<dbReference type="InterPro" id="IPR053168">
    <property type="entry name" value="Glutamic_endopeptidase"/>
</dbReference>
<dbReference type="Pfam" id="PF03080">
    <property type="entry name" value="Neprosin"/>
    <property type="match status" value="1"/>
</dbReference>
<name>A0AAV0YC28_VICFA</name>
<dbReference type="PROSITE" id="PS52045">
    <property type="entry name" value="NEPROSIN_PEP_CD"/>
    <property type="match status" value="1"/>
</dbReference>
<dbReference type="Pfam" id="PF14365">
    <property type="entry name" value="Neprosin_AP"/>
    <property type="match status" value="1"/>
</dbReference>
<accession>A0AAV0YC28</accession>
<dbReference type="Proteomes" id="UP001157006">
    <property type="component" value="Unassembled WGS sequence"/>
</dbReference>
<keyword evidence="3" id="KW-1185">Reference proteome</keyword>
<evidence type="ECO:0000313" key="3">
    <source>
        <dbReference type="Proteomes" id="UP001157006"/>
    </source>
</evidence>
<reference evidence="2 3" key="1">
    <citation type="submission" date="2023-01" db="EMBL/GenBank/DDBJ databases">
        <authorList>
            <person name="Kreplak J."/>
        </authorList>
    </citation>
    <scope>NUCLEOTIDE SEQUENCE [LARGE SCALE GENOMIC DNA]</scope>
</reference>